<evidence type="ECO:0000313" key="1">
    <source>
        <dbReference type="EMBL" id="ENH96703.1"/>
    </source>
</evidence>
<dbReference type="RefSeq" id="WP_003468978.1">
    <property type="nucleotide sequence ID" value="NZ_APML01000033.1"/>
</dbReference>
<reference evidence="1 2" key="1">
    <citation type="submission" date="2013-03" db="EMBL/GenBank/DDBJ databases">
        <title>Draft genome sequence of Gracibacillus halophilus YIM-C55.5, a moderately halophilic and thermophilic organism from the Xiaochaidamu salt lake.</title>
        <authorList>
            <person name="Sugumar T."/>
            <person name="Polireddy D.R."/>
            <person name="Antony A."/>
            <person name="Madhava Y.R."/>
            <person name="Sivakumar N."/>
        </authorList>
    </citation>
    <scope>NUCLEOTIDE SEQUENCE [LARGE SCALE GENOMIC DNA]</scope>
    <source>
        <strain evidence="1 2">YIM-C55.5</strain>
    </source>
</reference>
<comment type="caution">
    <text evidence="1">The sequence shown here is derived from an EMBL/GenBank/DDBJ whole genome shotgun (WGS) entry which is preliminary data.</text>
</comment>
<organism evidence="1 2">
    <name type="scientific">Gracilibacillus halophilus YIM-C55.5</name>
    <dbReference type="NCBI Taxonomy" id="1308866"/>
    <lineage>
        <taxon>Bacteria</taxon>
        <taxon>Bacillati</taxon>
        <taxon>Bacillota</taxon>
        <taxon>Bacilli</taxon>
        <taxon>Bacillales</taxon>
        <taxon>Bacillaceae</taxon>
        <taxon>Gracilibacillus</taxon>
    </lineage>
</organism>
<sequence length="107" mass="11765">MNVNFKGYDCIAAFGKYLNGNTAIQLVDAEDDSLVAVATVNGEIKNTEEIVGIKNWSENEGMVDALIDAGVIEPDLKFFEPSAFVVIEYYKLTDAAYQELQTFMGAK</sequence>
<dbReference type="AlphaFoldDB" id="N4W8S7"/>
<protein>
    <submittedName>
        <fullName evidence="1">Uncharacterized protein</fullName>
    </submittedName>
</protein>
<accession>N4W8S7</accession>
<gene>
    <name evidence="1" type="ORF">J416_09404</name>
</gene>
<dbReference type="OrthoDB" id="2186397at2"/>
<dbReference type="PATRIC" id="fig|1308866.3.peg.1903"/>
<name>N4W8S7_9BACI</name>
<proteinExistence type="predicted"/>
<dbReference type="Proteomes" id="UP000012283">
    <property type="component" value="Unassembled WGS sequence"/>
</dbReference>
<dbReference type="EMBL" id="APML01000033">
    <property type="protein sequence ID" value="ENH96703.1"/>
    <property type="molecule type" value="Genomic_DNA"/>
</dbReference>
<evidence type="ECO:0000313" key="2">
    <source>
        <dbReference type="Proteomes" id="UP000012283"/>
    </source>
</evidence>
<keyword evidence="2" id="KW-1185">Reference proteome</keyword>
<dbReference type="STRING" id="1308866.J416_09404"/>